<dbReference type="EMBL" id="UYJE01007419">
    <property type="protein sequence ID" value="VDI54588.1"/>
    <property type="molecule type" value="Genomic_DNA"/>
</dbReference>
<dbReference type="Pfam" id="PF08399">
    <property type="entry name" value="VWA_N"/>
    <property type="match status" value="1"/>
</dbReference>
<sequence length="126" mass="14954">KYDKYFQHFIKLDGRSLVNEVANDIGRMLKKKIKAVEKLVEVAEKENIKSHYEETIDLDYLNNKKLLSDDDLQAMNETVENAMKTYKYIHLVQDKKYNDEMINYNLSTIHVPTNVFDKGLIYEELF</sequence>
<reference evidence="2" key="1">
    <citation type="submission" date="2018-11" db="EMBL/GenBank/DDBJ databases">
        <authorList>
            <person name="Alioto T."/>
            <person name="Alioto T."/>
        </authorList>
    </citation>
    <scope>NUCLEOTIDE SEQUENCE</scope>
</reference>
<gene>
    <name evidence="2" type="ORF">MGAL_10B065597</name>
</gene>
<feature type="non-terminal residue" evidence="2">
    <location>
        <position position="126"/>
    </location>
</feature>
<dbReference type="AlphaFoldDB" id="A0A8B6FWC9"/>
<dbReference type="InterPro" id="IPR013608">
    <property type="entry name" value="VWA_N"/>
</dbReference>
<protein>
    <recommendedName>
        <fullName evidence="1">VWA N-terminal domain-containing protein</fullName>
    </recommendedName>
</protein>
<keyword evidence="3" id="KW-1185">Reference proteome</keyword>
<dbReference type="Proteomes" id="UP000596742">
    <property type="component" value="Unassembled WGS sequence"/>
</dbReference>
<feature type="domain" description="VWA N-terminal" evidence="1">
    <location>
        <begin position="44"/>
        <end position="119"/>
    </location>
</feature>
<comment type="caution">
    <text evidence="2">The sequence shown here is derived from an EMBL/GenBank/DDBJ whole genome shotgun (WGS) entry which is preliminary data.</text>
</comment>
<name>A0A8B6FWC9_MYTGA</name>
<accession>A0A8B6FWC9</accession>
<evidence type="ECO:0000313" key="2">
    <source>
        <dbReference type="EMBL" id="VDI54588.1"/>
    </source>
</evidence>
<evidence type="ECO:0000313" key="3">
    <source>
        <dbReference type="Proteomes" id="UP000596742"/>
    </source>
</evidence>
<organism evidence="2 3">
    <name type="scientific">Mytilus galloprovincialis</name>
    <name type="common">Mediterranean mussel</name>
    <dbReference type="NCBI Taxonomy" id="29158"/>
    <lineage>
        <taxon>Eukaryota</taxon>
        <taxon>Metazoa</taxon>
        <taxon>Spiralia</taxon>
        <taxon>Lophotrochozoa</taxon>
        <taxon>Mollusca</taxon>
        <taxon>Bivalvia</taxon>
        <taxon>Autobranchia</taxon>
        <taxon>Pteriomorphia</taxon>
        <taxon>Mytilida</taxon>
        <taxon>Mytiloidea</taxon>
        <taxon>Mytilidae</taxon>
        <taxon>Mytilinae</taxon>
        <taxon>Mytilus</taxon>
    </lineage>
</organism>
<proteinExistence type="predicted"/>
<evidence type="ECO:0000259" key="1">
    <source>
        <dbReference type="Pfam" id="PF08399"/>
    </source>
</evidence>